<sequence>MAEEEQAITPEASQRAPIKYPFIAFSTHKYTPLETSTLTKNAFYYSFAIGALTAATQNSLARDGRGAMAVFTKSGKLWGAITAVVTTYQFSYCSISNLREQNDSINDYL</sequence>
<dbReference type="AlphaFoldDB" id="A0A1E3P0S9"/>
<dbReference type="EMBL" id="KV454212">
    <property type="protein sequence ID" value="ODQ58532.1"/>
    <property type="molecule type" value="Genomic_DNA"/>
</dbReference>
<reference evidence="1 2" key="1">
    <citation type="journal article" date="2016" name="Proc. Natl. Acad. Sci. U.S.A.">
        <title>Comparative genomics of biotechnologically important yeasts.</title>
        <authorList>
            <person name="Riley R."/>
            <person name="Haridas S."/>
            <person name="Wolfe K.H."/>
            <person name="Lopes M.R."/>
            <person name="Hittinger C.T."/>
            <person name="Goeker M."/>
            <person name="Salamov A.A."/>
            <person name="Wisecaver J.H."/>
            <person name="Long T.M."/>
            <person name="Calvey C.H."/>
            <person name="Aerts A.L."/>
            <person name="Barry K.W."/>
            <person name="Choi C."/>
            <person name="Clum A."/>
            <person name="Coughlan A.Y."/>
            <person name="Deshpande S."/>
            <person name="Douglass A.P."/>
            <person name="Hanson S.J."/>
            <person name="Klenk H.-P."/>
            <person name="LaButti K.M."/>
            <person name="Lapidus A."/>
            <person name="Lindquist E.A."/>
            <person name="Lipzen A.M."/>
            <person name="Meier-Kolthoff J.P."/>
            <person name="Ohm R.A."/>
            <person name="Otillar R.P."/>
            <person name="Pangilinan J.L."/>
            <person name="Peng Y."/>
            <person name="Rokas A."/>
            <person name="Rosa C.A."/>
            <person name="Scheuner C."/>
            <person name="Sibirny A.A."/>
            <person name="Slot J.C."/>
            <person name="Stielow J.B."/>
            <person name="Sun H."/>
            <person name="Kurtzman C.P."/>
            <person name="Blackwell M."/>
            <person name="Grigoriev I.V."/>
            <person name="Jeffries T.W."/>
        </authorList>
    </citation>
    <scope>NUCLEOTIDE SEQUENCE [LARGE SCALE GENOMIC DNA]</scope>
    <source>
        <strain evidence="2">ATCC 58044 / CBS 1984 / NCYC 433 / NRRL Y-366-8</strain>
    </source>
</reference>
<dbReference type="GeneID" id="30203765"/>
<keyword evidence="2" id="KW-1185">Reference proteome</keyword>
<dbReference type="OrthoDB" id="3977206at2759"/>
<evidence type="ECO:0000313" key="1">
    <source>
        <dbReference type="EMBL" id="ODQ58532.1"/>
    </source>
</evidence>
<organism evidence="1 2">
    <name type="scientific">Wickerhamomyces anomalus (strain ATCC 58044 / CBS 1984 / NCYC 433 / NRRL Y-366-8)</name>
    <name type="common">Yeast</name>
    <name type="synonym">Hansenula anomala</name>
    <dbReference type="NCBI Taxonomy" id="683960"/>
    <lineage>
        <taxon>Eukaryota</taxon>
        <taxon>Fungi</taxon>
        <taxon>Dikarya</taxon>
        <taxon>Ascomycota</taxon>
        <taxon>Saccharomycotina</taxon>
        <taxon>Saccharomycetes</taxon>
        <taxon>Phaffomycetales</taxon>
        <taxon>Wickerhamomycetaceae</taxon>
        <taxon>Wickerhamomyces</taxon>
    </lineage>
</organism>
<proteinExistence type="predicted"/>
<evidence type="ECO:0000313" key="2">
    <source>
        <dbReference type="Proteomes" id="UP000094112"/>
    </source>
</evidence>
<name>A0A1E3P0S9_WICAA</name>
<protein>
    <submittedName>
        <fullName evidence="1">Uncharacterized protein</fullName>
    </submittedName>
</protein>
<accession>A0A1E3P0S9</accession>
<gene>
    <name evidence="1" type="ORF">WICANDRAFT_96591</name>
</gene>
<feature type="non-terminal residue" evidence="1">
    <location>
        <position position="109"/>
    </location>
</feature>
<dbReference type="Proteomes" id="UP000094112">
    <property type="component" value="Unassembled WGS sequence"/>
</dbReference>
<dbReference type="RefSeq" id="XP_019037739.1">
    <property type="nucleotide sequence ID" value="XM_019186519.1"/>
</dbReference>